<dbReference type="Pfam" id="PF14542">
    <property type="entry name" value="Acetyltransf_CG"/>
    <property type="match status" value="1"/>
</dbReference>
<organism evidence="2 3">
    <name type="scientific">Rhodocytophaga aerolata</name>
    <dbReference type="NCBI Taxonomy" id="455078"/>
    <lineage>
        <taxon>Bacteria</taxon>
        <taxon>Pseudomonadati</taxon>
        <taxon>Bacteroidota</taxon>
        <taxon>Cytophagia</taxon>
        <taxon>Cytophagales</taxon>
        <taxon>Rhodocytophagaceae</taxon>
        <taxon>Rhodocytophaga</taxon>
    </lineage>
</organism>
<gene>
    <name evidence="2" type="ORF">Q0590_01400</name>
</gene>
<dbReference type="EMBL" id="JAUKPO010000001">
    <property type="protein sequence ID" value="MDO1444882.1"/>
    <property type="molecule type" value="Genomic_DNA"/>
</dbReference>
<protein>
    <submittedName>
        <fullName evidence="2">GNAT family N-acetyltransferase</fullName>
        <ecNumber evidence="2">2.3.1.-</ecNumber>
    </submittedName>
</protein>
<keyword evidence="3" id="KW-1185">Reference proteome</keyword>
<dbReference type="RefSeq" id="WP_302035683.1">
    <property type="nucleotide sequence ID" value="NZ_JAUKPO010000001.1"/>
</dbReference>
<dbReference type="CDD" id="cd04301">
    <property type="entry name" value="NAT_SF"/>
    <property type="match status" value="1"/>
</dbReference>
<dbReference type="EC" id="2.3.1.-" evidence="2"/>
<dbReference type="SUPFAM" id="SSF55729">
    <property type="entry name" value="Acyl-CoA N-acyltransferases (Nat)"/>
    <property type="match status" value="1"/>
</dbReference>
<evidence type="ECO:0000313" key="3">
    <source>
        <dbReference type="Proteomes" id="UP001168528"/>
    </source>
</evidence>
<dbReference type="InterPro" id="IPR016181">
    <property type="entry name" value="Acyl_CoA_acyltransferase"/>
</dbReference>
<dbReference type="InterPro" id="IPR031165">
    <property type="entry name" value="GNAT_YJDJ"/>
</dbReference>
<keyword evidence="2" id="KW-0808">Transferase</keyword>
<reference evidence="2" key="1">
    <citation type="submission" date="2023-07" db="EMBL/GenBank/DDBJ databases">
        <title>The genome sequence of Rhodocytophaga aerolata KACC 12507.</title>
        <authorList>
            <person name="Zhang X."/>
        </authorList>
    </citation>
    <scope>NUCLEOTIDE SEQUENCE</scope>
    <source>
        <strain evidence="2">KACC 12507</strain>
    </source>
</reference>
<sequence>MEVHIDHNLQEQTFYAQVEGEEAELAYSLPEEGIIDFQHTFVPESLRGQGVGEQLVEAGFAYAKDNGMKILATCRFVAAFVKRHASEYEALLAKN</sequence>
<proteinExistence type="predicted"/>
<evidence type="ECO:0000313" key="2">
    <source>
        <dbReference type="EMBL" id="MDO1444882.1"/>
    </source>
</evidence>
<comment type="caution">
    <text evidence="2">The sequence shown here is derived from an EMBL/GenBank/DDBJ whole genome shotgun (WGS) entry which is preliminary data.</text>
</comment>
<name>A0ABT8R267_9BACT</name>
<dbReference type="InterPro" id="IPR045057">
    <property type="entry name" value="Gcn5-rel_NAT"/>
</dbReference>
<dbReference type="PANTHER" id="PTHR31435:SF9">
    <property type="entry name" value="PROTEIN NATD1"/>
    <property type="match status" value="1"/>
</dbReference>
<feature type="domain" description="N-acetyltransferase" evidence="1">
    <location>
        <begin position="6"/>
        <end position="93"/>
    </location>
</feature>
<dbReference type="PROSITE" id="PS51729">
    <property type="entry name" value="GNAT_YJDJ"/>
    <property type="match status" value="1"/>
</dbReference>
<dbReference type="Gene3D" id="3.40.630.30">
    <property type="match status" value="1"/>
</dbReference>
<evidence type="ECO:0000259" key="1">
    <source>
        <dbReference type="PROSITE" id="PS51729"/>
    </source>
</evidence>
<dbReference type="PANTHER" id="PTHR31435">
    <property type="entry name" value="PROTEIN NATD1"/>
    <property type="match status" value="1"/>
</dbReference>
<dbReference type="Proteomes" id="UP001168528">
    <property type="component" value="Unassembled WGS sequence"/>
</dbReference>
<keyword evidence="2" id="KW-0012">Acyltransferase</keyword>
<dbReference type="GO" id="GO:0016746">
    <property type="term" value="F:acyltransferase activity"/>
    <property type="evidence" value="ECO:0007669"/>
    <property type="project" value="UniProtKB-KW"/>
</dbReference>
<accession>A0ABT8R267</accession>